<accession>A0A1I0XLR0</accession>
<keyword evidence="3" id="KW-1185">Reference proteome</keyword>
<dbReference type="STRING" id="237679.SAMN04488072_105172"/>
<dbReference type="SUPFAM" id="SSF81606">
    <property type="entry name" value="PP2C-like"/>
    <property type="match status" value="1"/>
</dbReference>
<dbReference type="RefSeq" id="WP_170848193.1">
    <property type="nucleotide sequence ID" value="NZ_FOJW01000005.1"/>
</dbReference>
<dbReference type="EMBL" id="FOJW01000005">
    <property type="protein sequence ID" value="SFB01912.1"/>
    <property type="molecule type" value="Genomic_DNA"/>
</dbReference>
<dbReference type="InterPro" id="IPR036457">
    <property type="entry name" value="PPM-type-like_dom_sf"/>
</dbReference>
<dbReference type="Gene3D" id="3.60.40.10">
    <property type="entry name" value="PPM-type phosphatase domain"/>
    <property type="match status" value="1"/>
</dbReference>
<proteinExistence type="predicted"/>
<evidence type="ECO:0000313" key="3">
    <source>
        <dbReference type="Proteomes" id="UP000198642"/>
    </source>
</evidence>
<organism evidence="2 3">
    <name type="scientific">Lentibacillus halodurans</name>
    <dbReference type="NCBI Taxonomy" id="237679"/>
    <lineage>
        <taxon>Bacteria</taxon>
        <taxon>Bacillati</taxon>
        <taxon>Bacillota</taxon>
        <taxon>Bacilli</taxon>
        <taxon>Bacillales</taxon>
        <taxon>Bacillaceae</taxon>
        <taxon>Lentibacillus</taxon>
    </lineage>
</organism>
<feature type="domain" description="PPM-type phosphatase" evidence="1">
    <location>
        <begin position="12"/>
        <end position="237"/>
    </location>
</feature>
<sequence>MKLNKVYRNGNRSVNEDAYVVNKKAGIFAVIDGATGLEGVPGHIASGAVQSVLDAAIEGESFENRVKTANHLVGKETVKYLGLDGSATIDDVPKEKKGTCALAAISIDMDHLFLDYFQAADCMIFLQYENGDIRQVTYDLLHHFDQKAINEMVELRHKKDEQTSMAEAREEVRPTLMKNRSLLNTYDGYGVIDGSDATLNHLESGRLSLKKVTGILLLSDGLMLPTELEESDAWEQSAAIAFHSGLDGLLHEVENRENSDPECVTYPRLKMKDDKTGMLLDLGTLV</sequence>
<gene>
    <name evidence="2" type="ORF">SAMN04488072_105172</name>
</gene>
<name>A0A1I0XLR0_9BACI</name>
<evidence type="ECO:0000313" key="2">
    <source>
        <dbReference type="EMBL" id="SFB01912.1"/>
    </source>
</evidence>
<reference evidence="2 3" key="1">
    <citation type="submission" date="2016-10" db="EMBL/GenBank/DDBJ databases">
        <authorList>
            <person name="de Groot N.N."/>
        </authorList>
    </citation>
    <scope>NUCLEOTIDE SEQUENCE [LARGE SCALE GENOMIC DNA]</scope>
    <source>
        <strain evidence="2 3">CGMCC 1.3702</strain>
    </source>
</reference>
<dbReference type="InterPro" id="IPR001932">
    <property type="entry name" value="PPM-type_phosphatase-like_dom"/>
</dbReference>
<protein>
    <submittedName>
        <fullName evidence="2">Protein phosphatase 2C</fullName>
    </submittedName>
</protein>
<dbReference type="Proteomes" id="UP000198642">
    <property type="component" value="Unassembled WGS sequence"/>
</dbReference>
<evidence type="ECO:0000259" key="1">
    <source>
        <dbReference type="Pfam" id="PF13672"/>
    </source>
</evidence>
<dbReference type="AlphaFoldDB" id="A0A1I0XLR0"/>
<dbReference type="Pfam" id="PF13672">
    <property type="entry name" value="PP2C_2"/>
    <property type="match status" value="1"/>
</dbReference>